<evidence type="ECO:0000256" key="2">
    <source>
        <dbReference type="ARBA" id="ARBA00004613"/>
    </source>
</evidence>
<keyword evidence="8" id="KW-0186">Copper</keyword>
<comment type="caution">
    <text evidence="19">The sequence shown here is derived from an EMBL/GenBank/DDBJ whole genome shotgun (WGS) entry which is preliminary data.</text>
</comment>
<evidence type="ECO:0000313" key="20">
    <source>
        <dbReference type="Proteomes" id="UP001583172"/>
    </source>
</evidence>
<dbReference type="Gene3D" id="2.70.50.70">
    <property type="match status" value="1"/>
</dbReference>
<keyword evidence="12" id="KW-0624">Polysaccharide degradation</keyword>
<evidence type="ECO:0000256" key="16">
    <source>
        <dbReference type="SAM" id="MobiDB-lite"/>
    </source>
</evidence>
<dbReference type="EC" id="1.14.99.56" evidence="15"/>
<evidence type="ECO:0000256" key="13">
    <source>
        <dbReference type="ARBA" id="ARBA00044502"/>
    </source>
</evidence>
<dbReference type="Proteomes" id="UP001583172">
    <property type="component" value="Unassembled WGS sequence"/>
</dbReference>
<keyword evidence="10" id="KW-1015">Disulfide bond</keyword>
<keyword evidence="4" id="KW-0479">Metal-binding</keyword>
<evidence type="ECO:0000256" key="14">
    <source>
        <dbReference type="ARBA" id="ARBA00045077"/>
    </source>
</evidence>
<evidence type="ECO:0000256" key="5">
    <source>
        <dbReference type="ARBA" id="ARBA00022729"/>
    </source>
</evidence>
<feature type="chain" id="PRO_5045831428" description="lytic cellulose monooxygenase (C4-dehydrogenating)" evidence="17">
    <location>
        <begin position="21"/>
        <end position="375"/>
    </location>
</feature>
<reference evidence="19 20" key="1">
    <citation type="journal article" date="2024" name="Commun. Biol.">
        <title>Comparative genomic analysis of thermophilic fungi reveals convergent evolutionary adaptations and gene losses.</title>
        <authorList>
            <person name="Steindorff A.S."/>
            <person name="Aguilar-Pontes M.V."/>
            <person name="Robinson A.J."/>
            <person name="Andreopoulos B."/>
            <person name="LaButti K."/>
            <person name="Kuo A."/>
            <person name="Mondo S."/>
            <person name="Riley R."/>
            <person name="Otillar R."/>
            <person name="Haridas S."/>
            <person name="Lipzen A."/>
            <person name="Grimwood J."/>
            <person name="Schmutz J."/>
            <person name="Clum A."/>
            <person name="Reid I.D."/>
            <person name="Moisan M.C."/>
            <person name="Butler G."/>
            <person name="Nguyen T.T.M."/>
            <person name="Dewar K."/>
            <person name="Conant G."/>
            <person name="Drula E."/>
            <person name="Henrissat B."/>
            <person name="Hansel C."/>
            <person name="Singer S."/>
            <person name="Hutchinson M.I."/>
            <person name="de Vries R.P."/>
            <person name="Natvig D.O."/>
            <person name="Powell A.J."/>
            <person name="Tsang A."/>
            <person name="Grigoriev I.V."/>
        </authorList>
    </citation>
    <scope>NUCLEOTIDE SEQUENCE [LARGE SCALE GENOMIC DNA]</scope>
    <source>
        <strain evidence="19 20">CBS 620.91</strain>
    </source>
</reference>
<keyword evidence="11" id="KW-0119">Carbohydrate metabolism</keyword>
<accession>A0ABR3VC87</accession>
<gene>
    <name evidence="19" type="ORF">VTJ49DRAFT_1491</name>
</gene>
<evidence type="ECO:0000259" key="18">
    <source>
        <dbReference type="Pfam" id="PF03443"/>
    </source>
</evidence>
<evidence type="ECO:0000256" key="11">
    <source>
        <dbReference type="ARBA" id="ARBA00023277"/>
    </source>
</evidence>
<comment type="catalytic activity">
    <reaction evidence="14">
        <text>[(1-&gt;4)-beta-D-glucosyl]n+m + reduced acceptor + O2 = 4-dehydro-beta-D-glucosyl-[(1-&gt;4)-beta-D-glucosyl]n-1 + [(1-&gt;4)-beta-D-glucosyl]m + acceptor + H2O.</text>
        <dbReference type="EC" id="1.14.99.56"/>
    </reaction>
</comment>
<organism evidence="19 20">
    <name type="scientific">Humicola insolens</name>
    <name type="common">Soft-rot fungus</name>
    <dbReference type="NCBI Taxonomy" id="85995"/>
    <lineage>
        <taxon>Eukaryota</taxon>
        <taxon>Fungi</taxon>
        <taxon>Dikarya</taxon>
        <taxon>Ascomycota</taxon>
        <taxon>Pezizomycotina</taxon>
        <taxon>Sordariomycetes</taxon>
        <taxon>Sordariomycetidae</taxon>
        <taxon>Sordariales</taxon>
        <taxon>Chaetomiaceae</taxon>
        <taxon>Mycothermus</taxon>
    </lineage>
</organism>
<evidence type="ECO:0000256" key="8">
    <source>
        <dbReference type="ARBA" id="ARBA00023008"/>
    </source>
</evidence>
<comment type="subcellular location">
    <subcellularLocation>
        <location evidence="2">Secreted</location>
    </subcellularLocation>
</comment>
<comment type="similarity">
    <text evidence="13">Belongs to the polysaccharide monooxygenase AA9 family.</text>
</comment>
<evidence type="ECO:0000256" key="10">
    <source>
        <dbReference type="ARBA" id="ARBA00023157"/>
    </source>
</evidence>
<dbReference type="PANTHER" id="PTHR33353">
    <property type="entry name" value="PUTATIVE (AFU_ORTHOLOGUE AFUA_1G12560)-RELATED"/>
    <property type="match status" value="1"/>
</dbReference>
<name>A0ABR3VC87_HUMIN</name>
<dbReference type="Pfam" id="PF03443">
    <property type="entry name" value="AA9"/>
    <property type="match status" value="1"/>
</dbReference>
<protein>
    <recommendedName>
        <fullName evidence="15">lytic cellulose monooxygenase (C4-dehydrogenating)</fullName>
        <ecNumber evidence="15">1.14.99.56</ecNumber>
    </recommendedName>
</protein>
<evidence type="ECO:0000256" key="6">
    <source>
        <dbReference type="ARBA" id="ARBA00023001"/>
    </source>
</evidence>
<proteinExistence type="inferred from homology"/>
<evidence type="ECO:0000256" key="1">
    <source>
        <dbReference type="ARBA" id="ARBA00001973"/>
    </source>
</evidence>
<feature type="compositionally biased region" description="Low complexity" evidence="16">
    <location>
        <begin position="277"/>
        <end position="303"/>
    </location>
</feature>
<comment type="cofactor">
    <cofactor evidence="1">
        <name>Cu(2+)</name>
        <dbReference type="ChEBI" id="CHEBI:29036"/>
    </cofactor>
</comment>
<keyword evidence="9" id="KW-0503">Monooxygenase</keyword>
<evidence type="ECO:0000256" key="3">
    <source>
        <dbReference type="ARBA" id="ARBA00022525"/>
    </source>
</evidence>
<evidence type="ECO:0000256" key="7">
    <source>
        <dbReference type="ARBA" id="ARBA00023002"/>
    </source>
</evidence>
<feature type="signal peptide" evidence="17">
    <location>
        <begin position="1"/>
        <end position="20"/>
    </location>
</feature>
<dbReference type="InterPro" id="IPR005103">
    <property type="entry name" value="AA9_LPMO"/>
</dbReference>
<feature type="domain" description="Auxiliary Activity family 9 catalytic" evidence="18">
    <location>
        <begin position="21"/>
        <end position="236"/>
    </location>
</feature>
<keyword evidence="3" id="KW-0964">Secreted</keyword>
<evidence type="ECO:0000256" key="4">
    <source>
        <dbReference type="ARBA" id="ARBA00022723"/>
    </source>
</evidence>
<evidence type="ECO:0000256" key="12">
    <source>
        <dbReference type="ARBA" id="ARBA00023326"/>
    </source>
</evidence>
<dbReference type="InterPro" id="IPR049892">
    <property type="entry name" value="AA9"/>
</dbReference>
<dbReference type="CDD" id="cd21175">
    <property type="entry name" value="LPMO_AA9"/>
    <property type="match status" value="1"/>
</dbReference>
<keyword evidence="20" id="KW-1185">Reference proteome</keyword>
<feature type="compositionally biased region" description="Pro residues" evidence="16">
    <location>
        <begin position="304"/>
        <end position="314"/>
    </location>
</feature>
<evidence type="ECO:0000256" key="9">
    <source>
        <dbReference type="ARBA" id="ARBA00023033"/>
    </source>
</evidence>
<sequence>MPRFTKSIASVLACASLAAAHGHVKHIIINGVQYPSFDPTNHPYMQNPPTVVGWTAANTDNGFIAPDEFASGNIICHKSATNAGGYAVVSAGDKVYIQWDQWPESHHGPVIDYLASCGSSGCDAVNKADLEFFKISEVGLIDGSQAPGFWASDQLIANNAGWLVQIPSDIAPGHYVLRHEIIALHAAGQPNGAQNYPQCFNLLVTGSGSAVPQGVKGTALYTPNDKGILAGIYNAPVAYEIPGPALYSNAARNVQQSVSVATSTASALTGDAVPVETQAPVTTTTSSSSSSSSSATSASTTSIAPPPPPPPPPQTTLTTSATAAPTTTTRGNGNGGRPVPTRCPGLVGLGFDKRRRQARGVSKPEKAVETVEMVA</sequence>
<keyword evidence="6" id="KW-0136">Cellulose degradation</keyword>
<evidence type="ECO:0000256" key="15">
    <source>
        <dbReference type="ARBA" id="ARBA00047174"/>
    </source>
</evidence>
<keyword evidence="5 17" id="KW-0732">Signal</keyword>
<feature type="compositionally biased region" description="Low complexity" evidence="16">
    <location>
        <begin position="315"/>
        <end position="329"/>
    </location>
</feature>
<keyword evidence="7" id="KW-0560">Oxidoreductase</keyword>
<dbReference type="EMBL" id="JAZGSY010000156">
    <property type="protein sequence ID" value="KAL1839453.1"/>
    <property type="molecule type" value="Genomic_DNA"/>
</dbReference>
<evidence type="ECO:0000256" key="17">
    <source>
        <dbReference type="SAM" id="SignalP"/>
    </source>
</evidence>
<feature type="region of interest" description="Disordered" evidence="16">
    <location>
        <begin position="276"/>
        <end position="375"/>
    </location>
</feature>
<evidence type="ECO:0000313" key="19">
    <source>
        <dbReference type="EMBL" id="KAL1839453.1"/>
    </source>
</evidence>
<dbReference type="PANTHER" id="PTHR33353:SF36">
    <property type="entry name" value="ENDO-BETA-1,4-GLUCANASE D"/>
    <property type="match status" value="1"/>
</dbReference>